<dbReference type="PANTHER" id="PTHR30390:SF8">
    <property type="entry name" value="SUGAR ISOMERASE (SIS)"/>
    <property type="match status" value="1"/>
</dbReference>
<dbReference type="GO" id="GO:0097367">
    <property type="term" value="F:carbohydrate derivative binding"/>
    <property type="evidence" value="ECO:0007669"/>
    <property type="project" value="InterPro"/>
</dbReference>
<gene>
    <name evidence="2" type="ORF">SAMN04488569_103914</name>
</gene>
<accession>A0A1I3ZVA0</accession>
<dbReference type="InterPro" id="IPR050099">
    <property type="entry name" value="SIS_GmhA/DiaA_subfam"/>
</dbReference>
<dbReference type="PANTHER" id="PTHR30390">
    <property type="entry name" value="SEDOHEPTULOSE 7-PHOSPHATE ISOMERASE / DNAA INITIATOR-ASSOCIATING FACTOR FOR REPLICATION INITIATION"/>
    <property type="match status" value="1"/>
</dbReference>
<protein>
    <submittedName>
        <fullName evidence="2">D-sedoheptulose 7-phosphate isomerase</fullName>
    </submittedName>
</protein>
<dbReference type="InterPro" id="IPR001347">
    <property type="entry name" value="SIS_dom"/>
</dbReference>
<dbReference type="PROSITE" id="PS51464">
    <property type="entry name" value="SIS"/>
    <property type="match status" value="1"/>
</dbReference>
<dbReference type="GO" id="GO:0016853">
    <property type="term" value="F:isomerase activity"/>
    <property type="evidence" value="ECO:0007669"/>
    <property type="project" value="UniProtKB-KW"/>
</dbReference>
<dbReference type="EMBL" id="FOSJ01000039">
    <property type="protein sequence ID" value="SFK48025.1"/>
    <property type="molecule type" value="Genomic_DNA"/>
</dbReference>
<dbReference type="SUPFAM" id="SSF53697">
    <property type="entry name" value="SIS domain"/>
    <property type="match status" value="1"/>
</dbReference>
<feature type="domain" description="SIS" evidence="1">
    <location>
        <begin position="33"/>
        <end position="187"/>
    </location>
</feature>
<evidence type="ECO:0000313" key="2">
    <source>
        <dbReference type="EMBL" id="SFK48025.1"/>
    </source>
</evidence>
<sequence>MSFTDFMDEYRKEYLQTLLALDAETIENIMNALIKARDNNHAIYVLGNGGSAASASHWVCDFNKGTNKEGRPRFKMMCLSDNIPIVTALGNDISYDDIYVEQLKNFLLPGDVVIVLSVSGASKNLVKAVHYGNEHDAETISIIGNYNGGLIEMTNETLVVPSENYGIVEDVHMYLAHVISQYLYEKE</sequence>
<dbReference type="Pfam" id="PF13580">
    <property type="entry name" value="SIS_2"/>
    <property type="match status" value="1"/>
</dbReference>
<reference evidence="3" key="1">
    <citation type="submission" date="2016-10" db="EMBL/GenBank/DDBJ databases">
        <authorList>
            <person name="Varghese N."/>
            <person name="Submissions S."/>
        </authorList>
    </citation>
    <scope>NUCLEOTIDE SEQUENCE [LARGE SCALE GENOMIC DNA]</scope>
    <source>
        <strain evidence="3">DSM 16108</strain>
    </source>
</reference>
<evidence type="ECO:0000259" key="1">
    <source>
        <dbReference type="PROSITE" id="PS51464"/>
    </source>
</evidence>
<keyword evidence="2" id="KW-0413">Isomerase</keyword>
<dbReference type="CDD" id="cd05006">
    <property type="entry name" value="SIS_GmhA"/>
    <property type="match status" value="1"/>
</dbReference>
<proteinExistence type="predicted"/>
<dbReference type="OrthoDB" id="9781311at2"/>
<keyword evidence="3" id="KW-1185">Reference proteome</keyword>
<dbReference type="Gene3D" id="3.40.50.10490">
    <property type="entry name" value="Glucose-6-phosphate isomerase like protein, domain 1"/>
    <property type="match status" value="1"/>
</dbReference>
<dbReference type="GO" id="GO:1901135">
    <property type="term" value="P:carbohydrate derivative metabolic process"/>
    <property type="evidence" value="ECO:0007669"/>
    <property type="project" value="InterPro"/>
</dbReference>
<dbReference type="InterPro" id="IPR046348">
    <property type="entry name" value="SIS_dom_sf"/>
</dbReference>
<name>A0A1I3ZVA0_9LACT</name>
<dbReference type="InterPro" id="IPR035461">
    <property type="entry name" value="GmhA/DiaA"/>
</dbReference>
<dbReference type="RefSeq" id="WP_091898214.1">
    <property type="nucleotide sequence ID" value="NZ_FOSJ01000039.1"/>
</dbReference>
<evidence type="ECO:0000313" key="3">
    <source>
        <dbReference type="Proteomes" id="UP000199589"/>
    </source>
</evidence>
<organism evidence="2 3">
    <name type="scientific">Marinilactibacillus piezotolerans</name>
    <dbReference type="NCBI Taxonomy" id="258723"/>
    <lineage>
        <taxon>Bacteria</taxon>
        <taxon>Bacillati</taxon>
        <taxon>Bacillota</taxon>
        <taxon>Bacilli</taxon>
        <taxon>Lactobacillales</taxon>
        <taxon>Carnobacteriaceae</taxon>
        <taxon>Marinilactibacillus</taxon>
    </lineage>
</organism>
<dbReference type="Proteomes" id="UP000199589">
    <property type="component" value="Unassembled WGS sequence"/>
</dbReference>
<dbReference type="AlphaFoldDB" id="A0A1I3ZVA0"/>